<sequence length="391" mass="39563">MRSPLFVTACAVAIHAFVLDGRLPRETDASRILDEPQQPAITTPPSVKELVRRAAGVNTFLLASNNICGYIDGYAANPYSCVNSAATCAIFTTSGGGVPACCVSAGCEFATACVDSAAVSGTNPICTGKCLTETKTLKCTGTSFPYCGTLTFFSGVSDYYCVNNNRSTVQKVETTYSGQIGGGFFPVELTLTDTTSSRSSSSYSSSTGSSSSTATASSTTSGTPAASADNGNSGSSAPIGAIVGGAVGGVALLAAIAFGLWFVRRHSRNKAGAIPATAGSADQSAPGAPGGQSPQPMAAVPGQQYPPSPYFAAASPAPTHAGLNGGQPYYHGQEKLAGFVSVSPNATGVVSDRNMNMSPMSVATELDNNPATIVHEMSGSPAVRTEAHELA</sequence>
<feature type="region of interest" description="Disordered" evidence="1">
    <location>
        <begin position="275"/>
        <end position="318"/>
    </location>
</feature>
<dbReference type="AlphaFoldDB" id="A0A136JIA9"/>
<feature type="transmembrane region" description="Helical" evidence="2">
    <location>
        <begin position="239"/>
        <end position="263"/>
    </location>
</feature>
<accession>A0A136JIA9</accession>
<evidence type="ECO:0000256" key="1">
    <source>
        <dbReference type="SAM" id="MobiDB-lite"/>
    </source>
</evidence>
<name>A0A136JIA9_9PEZI</name>
<keyword evidence="2" id="KW-0812">Transmembrane</keyword>
<dbReference type="STRING" id="196109.A0A136JIA9"/>
<evidence type="ECO:0000313" key="4">
    <source>
        <dbReference type="Proteomes" id="UP000070501"/>
    </source>
</evidence>
<protein>
    <recommendedName>
        <fullName evidence="5">Mid2 domain-containing protein</fullName>
    </recommendedName>
</protein>
<organism evidence="3 4">
    <name type="scientific">Microdochium bolleyi</name>
    <dbReference type="NCBI Taxonomy" id="196109"/>
    <lineage>
        <taxon>Eukaryota</taxon>
        <taxon>Fungi</taxon>
        <taxon>Dikarya</taxon>
        <taxon>Ascomycota</taxon>
        <taxon>Pezizomycotina</taxon>
        <taxon>Sordariomycetes</taxon>
        <taxon>Xylariomycetidae</taxon>
        <taxon>Xylariales</taxon>
        <taxon>Microdochiaceae</taxon>
        <taxon>Microdochium</taxon>
    </lineage>
</organism>
<dbReference type="EMBL" id="KQ964245">
    <property type="protein sequence ID" value="KXJ96880.1"/>
    <property type="molecule type" value="Genomic_DNA"/>
</dbReference>
<dbReference type="Proteomes" id="UP000070501">
    <property type="component" value="Unassembled WGS sequence"/>
</dbReference>
<dbReference type="OrthoDB" id="5347452at2759"/>
<feature type="region of interest" description="Disordered" evidence="1">
    <location>
        <begin position="195"/>
        <end position="232"/>
    </location>
</feature>
<keyword evidence="4" id="KW-1185">Reference proteome</keyword>
<evidence type="ECO:0000256" key="2">
    <source>
        <dbReference type="SAM" id="Phobius"/>
    </source>
</evidence>
<reference evidence="4" key="1">
    <citation type="submission" date="2016-02" db="EMBL/GenBank/DDBJ databases">
        <title>Draft genome sequence of Microdochium bolleyi, a fungal endophyte of beachgrass.</title>
        <authorList>
            <consortium name="DOE Joint Genome Institute"/>
            <person name="David A.S."/>
            <person name="May G."/>
            <person name="Haridas S."/>
            <person name="Lim J."/>
            <person name="Wang M."/>
            <person name="Labutti K."/>
            <person name="Lipzen A."/>
            <person name="Barry K."/>
            <person name="Grigoriev I.V."/>
        </authorList>
    </citation>
    <scope>NUCLEOTIDE SEQUENCE [LARGE SCALE GENOMIC DNA]</scope>
    <source>
        <strain evidence="4">J235TASD1</strain>
    </source>
</reference>
<keyword evidence="2" id="KW-1133">Transmembrane helix</keyword>
<dbReference type="InParanoid" id="A0A136JIA9"/>
<gene>
    <name evidence="3" type="ORF">Micbo1qcDRAFT_199637</name>
</gene>
<feature type="compositionally biased region" description="Low complexity" evidence="1">
    <location>
        <begin position="283"/>
        <end position="299"/>
    </location>
</feature>
<keyword evidence="2" id="KW-0472">Membrane</keyword>
<evidence type="ECO:0008006" key="5">
    <source>
        <dbReference type="Google" id="ProtNLM"/>
    </source>
</evidence>
<proteinExistence type="predicted"/>
<evidence type="ECO:0000313" key="3">
    <source>
        <dbReference type="EMBL" id="KXJ96880.1"/>
    </source>
</evidence>